<evidence type="ECO:0000313" key="17">
    <source>
        <dbReference type="Proteomes" id="UP000646827"/>
    </source>
</evidence>
<dbReference type="Pfam" id="PF00690">
    <property type="entry name" value="Cation_ATPase_N"/>
    <property type="match status" value="1"/>
</dbReference>
<dbReference type="NCBIfam" id="TIGR01494">
    <property type="entry name" value="ATPase_P-type"/>
    <property type="match status" value="2"/>
</dbReference>
<evidence type="ECO:0000256" key="6">
    <source>
        <dbReference type="ARBA" id="ARBA00022723"/>
    </source>
</evidence>
<dbReference type="EC" id="7.1.2.1" evidence="13"/>
<dbReference type="GO" id="GO:0005886">
    <property type="term" value="C:plasma membrane"/>
    <property type="evidence" value="ECO:0007669"/>
    <property type="project" value="UniProtKB-SubCell"/>
</dbReference>
<protein>
    <recommendedName>
        <fullName evidence="13">Plasma membrane ATPase</fullName>
        <ecNumber evidence="13">7.1.2.1</ecNumber>
    </recommendedName>
</protein>
<accession>A0A8H7SBS4</accession>
<evidence type="ECO:0000256" key="5">
    <source>
        <dbReference type="ARBA" id="ARBA00022692"/>
    </source>
</evidence>
<reference evidence="16 17" key="1">
    <citation type="submission" date="2020-12" db="EMBL/GenBank/DDBJ databases">
        <title>Metabolic potential, ecology and presence of endohyphal bacteria is reflected in genomic diversity of Mucoromycotina.</title>
        <authorList>
            <person name="Muszewska A."/>
            <person name="Okrasinska A."/>
            <person name="Steczkiewicz K."/>
            <person name="Drgas O."/>
            <person name="Orlowska M."/>
            <person name="Perlinska-Lenart U."/>
            <person name="Aleksandrzak-Piekarczyk T."/>
            <person name="Szatraj K."/>
            <person name="Zielenkiewicz U."/>
            <person name="Pilsyk S."/>
            <person name="Malc E."/>
            <person name="Mieczkowski P."/>
            <person name="Kruszewska J.S."/>
            <person name="Biernat P."/>
            <person name="Pawlowska J."/>
        </authorList>
    </citation>
    <scope>NUCLEOTIDE SEQUENCE [LARGE SCALE GENOMIC DNA]</scope>
    <source>
        <strain evidence="16 17">CBS 142.35</strain>
    </source>
</reference>
<dbReference type="PANTHER" id="PTHR42861">
    <property type="entry name" value="CALCIUM-TRANSPORTING ATPASE"/>
    <property type="match status" value="1"/>
</dbReference>
<dbReference type="Gene3D" id="3.40.1110.10">
    <property type="entry name" value="Calcium-transporting ATPase, cytoplasmic domain N"/>
    <property type="match status" value="1"/>
</dbReference>
<dbReference type="AlphaFoldDB" id="A0A8H7SBS4"/>
<dbReference type="PRINTS" id="PR00120">
    <property type="entry name" value="HATPASE"/>
</dbReference>
<dbReference type="InterPro" id="IPR036412">
    <property type="entry name" value="HAD-like_sf"/>
</dbReference>
<comment type="caution">
    <text evidence="16">The sequence shown here is derived from an EMBL/GenBank/DDBJ whole genome shotgun (WGS) entry which is preliminary data.</text>
</comment>
<evidence type="ECO:0000256" key="11">
    <source>
        <dbReference type="ARBA" id="ARBA00022989"/>
    </source>
</evidence>
<evidence type="ECO:0000256" key="7">
    <source>
        <dbReference type="ARBA" id="ARBA00022741"/>
    </source>
</evidence>
<dbReference type="SFLD" id="SFLDG00002">
    <property type="entry name" value="C1.7:_P-type_atpase_like"/>
    <property type="match status" value="1"/>
</dbReference>
<keyword evidence="13" id="KW-0375">Hydrogen ion transport</keyword>
<keyword evidence="4" id="KW-0597">Phosphoprotein</keyword>
<dbReference type="SUPFAM" id="SSF81653">
    <property type="entry name" value="Calcium ATPase, transduction domain A"/>
    <property type="match status" value="1"/>
</dbReference>
<keyword evidence="13" id="KW-0406">Ion transport</keyword>
<feature type="transmembrane region" description="Helical" evidence="13">
    <location>
        <begin position="844"/>
        <end position="877"/>
    </location>
</feature>
<dbReference type="NCBIfam" id="TIGR01647">
    <property type="entry name" value="ATPase-IIIA_H"/>
    <property type="match status" value="1"/>
</dbReference>
<keyword evidence="6" id="KW-0479">Metal-binding</keyword>
<dbReference type="InterPro" id="IPR018303">
    <property type="entry name" value="ATPase_P-typ_P_site"/>
</dbReference>
<comment type="catalytic activity">
    <reaction evidence="13">
        <text>ATP + H2O + H(+)(in) = ADP + phosphate + 2 H(+)(out)</text>
        <dbReference type="Rhea" id="RHEA:20852"/>
        <dbReference type="ChEBI" id="CHEBI:15377"/>
        <dbReference type="ChEBI" id="CHEBI:15378"/>
        <dbReference type="ChEBI" id="CHEBI:30616"/>
        <dbReference type="ChEBI" id="CHEBI:43474"/>
        <dbReference type="ChEBI" id="CHEBI:456216"/>
        <dbReference type="EC" id="7.1.2.1"/>
    </reaction>
</comment>
<feature type="transmembrane region" description="Helical" evidence="13">
    <location>
        <begin position="815"/>
        <end position="838"/>
    </location>
</feature>
<feature type="region of interest" description="Disordered" evidence="14">
    <location>
        <begin position="1"/>
        <end position="35"/>
    </location>
</feature>
<evidence type="ECO:0000256" key="9">
    <source>
        <dbReference type="ARBA" id="ARBA00022842"/>
    </source>
</evidence>
<dbReference type="PROSITE" id="PS00154">
    <property type="entry name" value="ATPASE_E1_E2"/>
    <property type="match status" value="1"/>
</dbReference>
<keyword evidence="10 13" id="KW-1278">Translocase</keyword>
<proteinExistence type="inferred from homology"/>
<feature type="transmembrane region" description="Helical" evidence="13">
    <location>
        <begin position="784"/>
        <end position="803"/>
    </location>
</feature>
<keyword evidence="7 13" id="KW-0547">Nucleotide-binding</keyword>
<dbReference type="InterPro" id="IPR023299">
    <property type="entry name" value="ATPase_P-typ_cyto_dom_N"/>
</dbReference>
<evidence type="ECO:0000256" key="1">
    <source>
        <dbReference type="ARBA" id="ARBA00003417"/>
    </source>
</evidence>
<comment type="subcellular location">
    <subcellularLocation>
        <location evidence="13">Cell membrane</location>
        <topology evidence="13">Multi-pass membrane protein</topology>
    </subcellularLocation>
    <subcellularLocation>
        <location evidence="2">Membrane</location>
        <topology evidence="2">Multi-pass membrane protein</topology>
    </subcellularLocation>
</comment>
<dbReference type="Proteomes" id="UP000646827">
    <property type="component" value="Unassembled WGS sequence"/>
</dbReference>
<keyword evidence="13" id="KW-0813">Transport</keyword>
<dbReference type="InterPro" id="IPR044492">
    <property type="entry name" value="P_typ_ATPase_HD_dom"/>
</dbReference>
<evidence type="ECO:0000256" key="2">
    <source>
        <dbReference type="ARBA" id="ARBA00004141"/>
    </source>
</evidence>
<dbReference type="FunFam" id="3.40.50.1000:FF:000211">
    <property type="entry name" value="Plasma membrane ATPase"/>
    <property type="match status" value="1"/>
</dbReference>
<dbReference type="InterPro" id="IPR006534">
    <property type="entry name" value="P-type_ATPase_IIIA"/>
</dbReference>
<keyword evidence="12 13" id="KW-0472">Membrane</keyword>
<keyword evidence="17" id="KW-1185">Reference proteome</keyword>
<evidence type="ECO:0000256" key="13">
    <source>
        <dbReference type="RuleBase" id="RU362083"/>
    </source>
</evidence>
<dbReference type="GO" id="GO:0008553">
    <property type="term" value="F:P-type proton-exporting transporter activity"/>
    <property type="evidence" value="ECO:0007669"/>
    <property type="project" value="UniProtKB-UniRule"/>
</dbReference>
<dbReference type="InterPro" id="IPR001757">
    <property type="entry name" value="P_typ_ATPase"/>
</dbReference>
<evidence type="ECO:0000256" key="12">
    <source>
        <dbReference type="ARBA" id="ARBA00023136"/>
    </source>
</evidence>
<dbReference type="GO" id="GO:0016887">
    <property type="term" value="F:ATP hydrolysis activity"/>
    <property type="evidence" value="ECO:0007669"/>
    <property type="project" value="InterPro"/>
</dbReference>
<dbReference type="SUPFAM" id="SSF81665">
    <property type="entry name" value="Calcium ATPase, transmembrane domain M"/>
    <property type="match status" value="1"/>
</dbReference>
<dbReference type="InterPro" id="IPR023298">
    <property type="entry name" value="ATPase_P-typ_TM_dom_sf"/>
</dbReference>
<feature type="transmembrane region" description="Helical" evidence="13">
    <location>
        <begin position="688"/>
        <end position="708"/>
    </location>
</feature>
<dbReference type="InterPro" id="IPR059000">
    <property type="entry name" value="ATPase_P-type_domA"/>
</dbReference>
<dbReference type="EMBL" id="JAEPRB010000015">
    <property type="protein sequence ID" value="KAG2226600.1"/>
    <property type="molecule type" value="Genomic_DNA"/>
</dbReference>
<evidence type="ECO:0000256" key="4">
    <source>
        <dbReference type="ARBA" id="ARBA00022553"/>
    </source>
</evidence>
<dbReference type="Pfam" id="PF00702">
    <property type="entry name" value="Hydrolase"/>
    <property type="match status" value="1"/>
</dbReference>
<dbReference type="CDD" id="cd02076">
    <property type="entry name" value="P-type_ATPase_H"/>
    <property type="match status" value="1"/>
</dbReference>
<comment type="similarity">
    <text evidence="3 13">Belongs to the cation transport ATPase (P-type) (TC 3.A.3) family. Type IIIA subfamily.</text>
</comment>
<keyword evidence="8 13" id="KW-0067">ATP-binding</keyword>
<dbReference type="SUPFAM" id="SSF81660">
    <property type="entry name" value="Metal cation-transporting ATPase, ATP-binding domain N"/>
    <property type="match status" value="1"/>
</dbReference>
<dbReference type="OrthoDB" id="116380at2759"/>
<feature type="transmembrane region" description="Helical" evidence="13">
    <location>
        <begin position="329"/>
        <end position="351"/>
    </location>
</feature>
<dbReference type="InterPro" id="IPR008250">
    <property type="entry name" value="ATPase_P-typ_transduc_dom_A_sf"/>
</dbReference>
<dbReference type="GO" id="GO:0046872">
    <property type="term" value="F:metal ion binding"/>
    <property type="evidence" value="ECO:0007669"/>
    <property type="project" value="UniProtKB-KW"/>
</dbReference>
<dbReference type="PRINTS" id="PR00119">
    <property type="entry name" value="CATATPASE"/>
</dbReference>
<dbReference type="SFLD" id="SFLDF00027">
    <property type="entry name" value="p-type_atpase"/>
    <property type="match status" value="1"/>
</dbReference>
<dbReference type="Gene3D" id="3.40.50.1000">
    <property type="entry name" value="HAD superfamily/HAD-like"/>
    <property type="match status" value="1"/>
</dbReference>
<feature type="transmembrane region" description="Helical" evidence="13">
    <location>
        <begin position="751"/>
        <end position="772"/>
    </location>
</feature>
<feature type="domain" description="Cation-transporting P-type ATPase N-terminal" evidence="15">
    <location>
        <begin position="42"/>
        <end position="128"/>
    </location>
</feature>
<feature type="non-terminal residue" evidence="16">
    <location>
        <position position="1"/>
    </location>
</feature>
<dbReference type="Gene3D" id="1.20.1110.10">
    <property type="entry name" value="Calcium-transporting ATPase, transmembrane domain"/>
    <property type="match status" value="1"/>
</dbReference>
<dbReference type="Gene3D" id="2.70.150.10">
    <property type="entry name" value="Calcium-transporting ATPase, cytoplasmic transduction domain A"/>
    <property type="match status" value="1"/>
</dbReference>
<feature type="transmembrane region" description="Helical" evidence="13">
    <location>
        <begin position="714"/>
        <end position="739"/>
    </location>
</feature>
<sequence length="938" mass="102942">SGKIMPPEIISQKGSTNVEEDYGEATPLTTPPGETRHFPDEIPAHLEAYLQTPPTQGLLEDQVADRQARFGRNEFKEKKRNKLLHFLSFCKLSLFVATVKKGCVIFLVTGPISYLMEVSVILTAVTQDWVDFGIILGLLIANAVIGYIEEARADSAVAALKSSLAMTSRCCRSGRLVEIKSSELVVGDVLALRLGDIVPADAKLLGLDSTGARAQTDLQVDQSALTGESLPVKKRQGDLVYSSCVVKQGQQLAIVVRTGPDTFIGRAANLINVTTTPGHFQRVINYIGNFLIIITLILVIVLFIYDIVELRILNGGVTGQDVLNTLKEIVVITIAAIPVGLPTVMSVTMAVGAKELAKRQVIVKRLAAVEELSAISILCTDKTGTLTLNELTFDEPYVSPQYSKDDVLLYAYLASESGAQDPIETAVRSAAEKLHPNVDDVQGVLGYTVSEFIPFNPVDKMSFATVEELGTRKKFKVAKGAPQVVFGLIQGGDGQAEEAVTTFAHRGLRSLGVARTQEGMDGWELVGLMTLIDPPRPDSAMTISECEHYGLSVKMITGDQSTIAQEVAGRLGMGTLIFDADHLVDPSKSEEEVTDDCIRADGFARVIPEHKYQVVERLQNRGYFVAMTGDGVNDAPALKKANVGIAVHGSTDAARSASDIVLMSSGLSPIIEAIKMSRIIFQRLRSYAFYRITSTIHFLIFIFIVTIAEDWQMPPILLILVSVLNDAATLIMALDNVQISPLPEIWKLGRLVFLSCMLAVFLSLFSFAHFYISRDILDVEAPELATIMYLHISSAPHFVIFSTRIETFCWKNIPAWPFTAVVLGTQVIALILSVYGFFGYDENIGAIGWSLGLIILAISLATFLLLDVVKVLMIYIWDKYLDKRTSSSVAKRGSMLPWRRKQKLGDRAQEFQKRHELHSRAGYDRALRRESVSSVQSY</sequence>
<dbReference type="GO" id="GO:0005524">
    <property type="term" value="F:ATP binding"/>
    <property type="evidence" value="ECO:0007669"/>
    <property type="project" value="UniProtKB-UniRule"/>
</dbReference>
<evidence type="ECO:0000256" key="8">
    <source>
        <dbReference type="ARBA" id="ARBA00022840"/>
    </source>
</evidence>
<keyword evidence="9 13" id="KW-0460">Magnesium</keyword>
<keyword evidence="5 13" id="KW-0812">Transmembrane</keyword>
<dbReference type="SUPFAM" id="SSF56784">
    <property type="entry name" value="HAD-like"/>
    <property type="match status" value="1"/>
</dbReference>
<gene>
    <name evidence="16" type="ORF">INT45_005086</name>
</gene>
<comment type="function">
    <text evidence="1">The plasma membrane ATPase of plants and fungi is a hydrogen ion pump. The proton gradient it generates drives the active transport of nutrients by H(+)-symport. The resulting external acidification and/or internal alkinization may mediate growth responses.</text>
</comment>
<evidence type="ECO:0000256" key="14">
    <source>
        <dbReference type="SAM" id="MobiDB-lite"/>
    </source>
</evidence>
<dbReference type="SMART" id="SM00831">
    <property type="entry name" value="Cation_ATPase_N"/>
    <property type="match status" value="1"/>
</dbReference>
<name>A0A8H7SBS4_9FUNG</name>
<dbReference type="SFLD" id="SFLDS00003">
    <property type="entry name" value="Haloacid_Dehalogenase"/>
    <property type="match status" value="1"/>
</dbReference>
<dbReference type="InterPro" id="IPR023214">
    <property type="entry name" value="HAD_sf"/>
</dbReference>
<dbReference type="GO" id="GO:0120029">
    <property type="term" value="P:proton export across plasma membrane"/>
    <property type="evidence" value="ECO:0007669"/>
    <property type="project" value="UniProtKB-UniRule"/>
</dbReference>
<dbReference type="Pfam" id="PF00122">
    <property type="entry name" value="E1-E2_ATPase"/>
    <property type="match status" value="1"/>
</dbReference>
<organism evidence="16 17">
    <name type="scientific">Circinella minor</name>
    <dbReference type="NCBI Taxonomy" id="1195481"/>
    <lineage>
        <taxon>Eukaryota</taxon>
        <taxon>Fungi</taxon>
        <taxon>Fungi incertae sedis</taxon>
        <taxon>Mucoromycota</taxon>
        <taxon>Mucoromycotina</taxon>
        <taxon>Mucoromycetes</taxon>
        <taxon>Mucorales</taxon>
        <taxon>Lichtheimiaceae</taxon>
        <taxon>Circinella</taxon>
    </lineage>
</organism>
<feature type="transmembrane region" description="Helical" evidence="13">
    <location>
        <begin position="129"/>
        <end position="148"/>
    </location>
</feature>
<feature type="transmembrane region" description="Helical" evidence="13">
    <location>
        <begin position="286"/>
        <end position="305"/>
    </location>
</feature>
<evidence type="ECO:0000256" key="3">
    <source>
        <dbReference type="ARBA" id="ARBA00008804"/>
    </source>
</evidence>
<evidence type="ECO:0000256" key="10">
    <source>
        <dbReference type="ARBA" id="ARBA00022967"/>
    </source>
</evidence>
<dbReference type="FunFam" id="2.70.150.10:FF:000042">
    <property type="entry name" value="Plasma membrane ATPase"/>
    <property type="match status" value="1"/>
</dbReference>
<evidence type="ECO:0000259" key="15">
    <source>
        <dbReference type="SMART" id="SM00831"/>
    </source>
</evidence>
<keyword evidence="11 13" id="KW-1133">Transmembrane helix</keyword>
<evidence type="ECO:0000313" key="16">
    <source>
        <dbReference type="EMBL" id="KAG2226600.1"/>
    </source>
</evidence>
<dbReference type="InterPro" id="IPR004014">
    <property type="entry name" value="ATPase_P-typ_cation-transptr_N"/>
</dbReference>